<sequence>VVDEEYGSHLLTVTAECACRVLNLEERVLDLYQNGDGCCYLG</sequence>
<proteinExistence type="predicted"/>
<accession>A0A382E3Y9</accession>
<organism evidence="1">
    <name type="scientific">marine metagenome</name>
    <dbReference type="NCBI Taxonomy" id="408172"/>
    <lineage>
        <taxon>unclassified sequences</taxon>
        <taxon>metagenomes</taxon>
        <taxon>ecological metagenomes</taxon>
    </lineage>
</organism>
<name>A0A382E3Y9_9ZZZZ</name>
<protein>
    <submittedName>
        <fullName evidence="1">Uncharacterized protein</fullName>
    </submittedName>
</protein>
<dbReference type="EMBL" id="UINC01042274">
    <property type="protein sequence ID" value="SVB44673.1"/>
    <property type="molecule type" value="Genomic_DNA"/>
</dbReference>
<dbReference type="AlphaFoldDB" id="A0A382E3Y9"/>
<feature type="non-terminal residue" evidence="1">
    <location>
        <position position="1"/>
    </location>
</feature>
<reference evidence="1" key="1">
    <citation type="submission" date="2018-05" db="EMBL/GenBank/DDBJ databases">
        <authorList>
            <person name="Lanie J.A."/>
            <person name="Ng W.-L."/>
            <person name="Kazmierczak K.M."/>
            <person name="Andrzejewski T.M."/>
            <person name="Davidsen T.M."/>
            <person name="Wayne K.J."/>
            <person name="Tettelin H."/>
            <person name="Glass J.I."/>
            <person name="Rusch D."/>
            <person name="Podicherti R."/>
            <person name="Tsui H.-C.T."/>
            <person name="Winkler M.E."/>
        </authorList>
    </citation>
    <scope>NUCLEOTIDE SEQUENCE</scope>
</reference>
<evidence type="ECO:0000313" key="1">
    <source>
        <dbReference type="EMBL" id="SVB44673.1"/>
    </source>
</evidence>
<gene>
    <name evidence="1" type="ORF">METZ01_LOCUS197527</name>
</gene>